<name>A0A8H7QWA7_9FUNG</name>
<feature type="domain" description="Cas12f1-like TNB" evidence="3">
    <location>
        <begin position="713"/>
        <end position="785"/>
    </location>
</feature>
<dbReference type="OrthoDB" id="2286999at2759"/>
<feature type="non-terminal residue" evidence="4">
    <location>
        <position position="1"/>
    </location>
</feature>
<dbReference type="Pfam" id="PF07282">
    <property type="entry name" value="Cas12f1-like_TNB"/>
    <property type="match status" value="1"/>
</dbReference>
<dbReference type="InterPro" id="IPR010095">
    <property type="entry name" value="Cas12f1-like_TNB"/>
</dbReference>
<keyword evidence="1" id="KW-0238">DNA-binding</keyword>
<organism evidence="4 5">
    <name type="scientific">Mucor saturninus</name>
    <dbReference type="NCBI Taxonomy" id="64648"/>
    <lineage>
        <taxon>Eukaryota</taxon>
        <taxon>Fungi</taxon>
        <taxon>Fungi incertae sedis</taxon>
        <taxon>Mucoromycota</taxon>
        <taxon>Mucoromycotina</taxon>
        <taxon>Mucoromycetes</taxon>
        <taxon>Mucorales</taxon>
        <taxon>Mucorineae</taxon>
        <taxon>Mucoraceae</taxon>
        <taxon>Mucor</taxon>
    </lineage>
</organism>
<evidence type="ECO:0000313" key="4">
    <source>
        <dbReference type="EMBL" id="KAG2199527.1"/>
    </source>
</evidence>
<sequence length="821" mass="94693">MRPRIYPDTEDFMNAKITAKLAKMGEETSTSTMNQPAGGNRGLKRKETFEAKKEKSVAKRNRSSASSSSSTLICKSCDTSGHSSARSKLCPNHNYTLQELIEKDIGAKNQRYTISLPLKGFLNETDDDDDRLQKAVNKIQDLSSFLRLVLFKAQIFVNDYILQYPNNLSNEFFQQNFWYSLCRVVCKQLSIRDLQLKYANIHHLEDAWMELNNLEGVNLNVEKDGLKNYGQVLATACETTATCYNNYYIENFQNIICNYFIYMICKEFPDIKRSVIRKLVYEHVLDQVLSSDPVAVLNDDILPPLSQETKNGLQTFINPLIVELKNRLPSFTITKATQNTAPFGILPALRHILSKYESIIAENSTLQKRHSETGKPQDTVQSGEKKKNDDKVKHFVLPRIFSLFPNPGLQWCFIKIDSQNVTGIFPGSKLKKEKDETLFCFTQRYFYDCFNFAKLKIRSLKDLKELSATNGKMFLNGMYTDGYTCRLLFCRRTEPSSLIKSIALELDDFNTEEVNTYFRPCTIDPGRKDVFVSYHGDNDVRRLSSKEYYNMGGVTQRHKQEQELKKSLGIDQIETNIPSPKTMSHDTYILYITYILQHIDTLFSFYGFRTTNSRWCNYIASQKSIEDAVNILLNGSTKYNKKRRKNKKKSKKRRRSKIVDSLKSKPKIIKREHKEKFEEGDRNKMPLIIFGDGLKNKSQTKFKGLRSGVTDKLYRQLKRREKLGELLLVDINEFKTSKTCNSCFSNDLKNMRCGTDEKSSHIHQILICKRCNIFWNRDVMAAKNMLAISQSIWDGQGRPTVFKRLNAASNVVTSSHSSEEK</sequence>
<protein>
    <recommendedName>
        <fullName evidence="3">Cas12f1-like TNB domain-containing protein</fullName>
    </recommendedName>
</protein>
<feature type="region of interest" description="Disordered" evidence="2">
    <location>
        <begin position="367"/>
        <end position="387"/>
    </location>
</feature>
<feature type="region of interest" description="Disordered" evidence="2">
    <location>
        <begin position="639"/>
        <end position="663"/>
    </location>
</feature>
<feature type="compositionally biased region" description="Basic residues" evidence="2">
    <location>
        <begin position="639"/>
        <end position="656"/>
    </location>
</feature>
<proteinExistence type="predicted"/>
<dbReference type="Proteomes" id="UP000603453">
    <property type="component" value="Unassembled WGS sequence"/>
</dbReference>
<keyword evidence="5" id="KW-1185">Reference proteome</keyword>
<reference evidence="4" key="1">
    <citation type="submission" date="2020-12" db="EMBL/GenBank/DDBJ databases">
        <title>Metabolic potential, ecology and presence of endohyphal bacteria is reflected in genomic diversity of Mucoromycotina.</title>
        <authorList>
            <person name="Muszewska A."/>
            <person name="Okrasinska A."/>
            <person name="Steczkiewicz K."/>
            <person name="Drgas O."/>
            <person name="Orlowska M."/>
            <person name="Perlinska-Lenart U."/>
            <person name="Aleksandrzak-Piekarczyk T."/>
            <person name="Szatraj K."/>
            <person name="Zielenkiewicz U."/>
            <person name="Pilsyk S."/>
            <person name="Malc E."/>
            <person name="Mieczkowski P."/>
            <person name="Kruszewska J.S."/>
            <person name="Biernat P."/>
            <person name="Pawlowska J."/>
        </authorList>
    </citation>
    <scope>NUCLEOTIDE SEQUENCE</scope>
    <source>
        <strain evidence="4">WA0000017839</strain>
    </source>
</reference>
<gene>
    <name evidence="4" type="ORF">INT47_009981</name>
</gene>
<dbReference type="AlphaFoldDB" id="A0A8H7QWA7"/>
<evidence type="ECO:0000259" key="3">
    <source>
        <dbReference type="Pfam" id="PF07282"/>
    </source>
</evidence>
<dbReference type="GO" id="GO:0003677">
    <property type="term" value="F:DNA binding"/>
    <property type="evidence" value="ECO:0007669"/>
    <property type="project" value="UniProtKB-KW"/>
</dbReference>
<comment type="caution">
    <text evidence="4">The sequence shown here is derived from an EMBL/GenBank/DDBJ whole genome shotgun (WGS) entry which is preliminary data.</text>
</comment>
<evidence type="ECO:0000313" key="5">
    <source>
        <dbReference type="Proteomes" id="UP000603453"/>
    </source>
</evidence>
<accession>A0A8H7QWA7</accession>
<feature type="compositionally biased region" description="Basic and acidic residues" evidence="2">
    <location>
        <begin position="45"/>
        <end position="57"/>
    </location>
</feature>
<feature type="compositionally biased region" description="Polar residues" evidence="2">
    <location>
        <begin position="27"/>
        <end position="37"/>
    </location>
</feature>
<evidence type="ECO:0000256" key="2">
    <source>
        <dbReference type="SAM" id="MobiDB-lite"/>
    </source>
</evidence>
<dbReference type="EMBL" id="JAEPRD010000095">
    <property type="protein sequence ID" value="KAG2199527.1"/>
    <property type="molecule type" value="Genomic_DNA"/>
</dbReference>
<feature type="region of interest" description="Disordered" evidence="2">
    <location>
        <begin position="24"/>
        <end position="70"/>
    </location>
</feature>
<evidence type="ECO:0000256" key="1">
    <source>
        <dbReference type="ARBA" id="ARBA00023125"/>
    </source>
</evidence>